<feature type="region of interest" description="Disordered" evidence="1">
    <location>
        <begin position="404"/>
        <end position="423"/>
    </location>
</feature>
<protein>
    <submittedName>
        <fullName evidence="2">Glycosyl transferase family 1</fullName>
    </submittedName>
</protein>
<proteinExistence type="predicted"/>
<accession>A0A5A5T6A5</accession>
<gene>
    <name evidence="2" type="ORF">KDI_04510</name>
</gene>
<evidence type="ECO:0000256" key="1">
    <source>
        <dbReference type="SAM" id="MobiDB-lite"/>
    </source>
</evidence>
<dbReference type="Gene3D" id="3.40.50.2000">
    <property type="entry name" value="Glycogen Phosphorylase B"/>
    <property type="match status" value="2"/>
</dbReference>
<dbReference type="GO" id="GO:0016757">
    <property type="term" value="F:glycosyltransferase activity"/>
    <property type="evidence" value="ECO:0007669"/>
    <property type="project" value="TreeGrafter"/>
</dbReference>
<dbReference type="SUPFAM" id="SSF53756">
    <property type="entry name" value="UDP-Glycosyltransferase/glycogen phosphorylase"/>
    <property type="match status" value="1"/>
</dbReference>
<dbReference type="EMBL" id="BIXY01000004">
    <property type="protein sequence ID" value="GCF06887.1"/>
    <property type="molecule type" value="Genomic_DNA"/>
</dbReference>
<comment type="caution">
    <text evidence="2">The sequence shown here is derived from an EMBL/GenBank/DDBJ whole genome shotgun (WGS) entry which is preliminary data.</text>
</comment>
<dbReference type="PANTHER" id="PTHR12526">
    <property type="entry name" value="GLYCOSYLTRANSFERASE"/>
    <property type="match status" value="1"/>
</dbReference>
<dbReference type="PANTHER" id="PTHR12526:SF600">
    <property type="entry name" value="GLYCOSYL TRANSFERASE GROUP 1"/>
    <property type="match status" value="1"/>
</dbReference>
<organism evidence="2 3">
    <name type="scientific">Dictyobacter arantiisoli</name>
    <dbReference type="NCBI Taxonomy" id="2014874"/>
    <lineage>
        <taxon>Bacteria</taxon>
        <taxon>Bacillati</taxon>
        <taxon>Chloroflexota</taxon>
        <taxon>Ktedonobacteria</taxon>
        <taxon>Ktedonobacterales</taxon>
        <taxon>Dictyobacteraceae</taxon>
        <taxon>Dictyobacter</taxon>
    </lineage>
</organism>
<name>A0A5A5T6A5_9CHLR</name>
<evidence type="ECO:0000313" key="3">
    <source>
        <dbReference type="Proteomes" id="UP000322530"/>
    </source>
</evidence>
<reference evidence="2 3" key="1">
    <citation type="submission" date="2019-01" db="EMBL/GenBank/DDBJ databases">
        <title>Draft genome sequence of Dictyobacter sp. Uno17.</title>
        <authorList>
            <person name="Wang C.M."/>
            <person name="Zheng Y."/>
            <person name="Sakai Y."/>
            <person name="Abe K."/>
            <person name="Yokota A."/>
            <person name="Yabe S."/>
        </authorList>
    </citation>
    <scope>NUCLEOTIDE SEQUENCE [LARGE SCALE GENOMIC DNA]</scope>
    <source>
        <strain evidence="2 3">Uno17</strain>
    </source>
</reference>
<evidence type="ECO:0000313" key="2">
    <source>
        <dbReference type="EMBL" id="GCF06887.1"/>
    </source>
</evidence>
<keyword evidence="3" id="KW-1185">Reference proteome</keyword>
<sequence>MTHMKILFVSPYPPSRIRVRGYGFVQNLRCEHEITILTQVSSRTEWHDIQLLRQQGFEVVAVPESQNLALWRSGLALLSELPLQVAYARSKRFLQQARLLCLKREFDVIHVEHLRGIASMDLLSEEYPLVWDAVDCISDLWRQTVQYGPGMLVRMIALLEYKRTEMYERKLQEKQAHIITTSDADRAALLALSQPAVPYSEAPHIDVIPGGVDLEYFVPTNQQYRPYNIVFSGKMSYHANVAAALYLYRKVMPLIWIEQPDATLTIVGSSPPHSIQSLQIDRRVEVTGYVEDIRPYVCRAHVMLSPMLYSVGIQNKVLETMALGTPAVISTHSAHSMNVQPGQDVFVADSSHAFADAALFLMGQKTLRDSVSHRARQYVERYHHWPTLTRQLLQTYQRAISCDDRKTTAPAPEHSSYKNMHSS</sequence>
<dbReference type="Proteomes" id="UP000322530">
    <property type="component" value="Unassembled WGS sequence"/>
</dbReference>
<dbReference type="AlphaFoldDB" id="A0A5A5T6A5"/>
<dbReference type="CDD" id="cd03801">
    <property type="entry name" value="GT4_PimA-like"/>
    <property type="match status" value="1"/>
</dbReference>
<keyword evidence="2" id="KW-0808">Transferase</keyword>
<dbReference type="Pfam" id="PF13692">
    <property type="entry name" value="Glyco_trans_1_4"/>
    <property type="match status" value="1"/>
</dbReference>